<dbReference type="InterPro" id="IPR022605">
    <property type="entry name" value="DUF2920"/>
</dbReference>
<gene>
    <name evidence="1" type="ORF">F5R70_05695</name>
</gene>
<dbReference type="SUPFAM" id="SSF53474">
    <property type="entry name" value="alpha/beta-Hydrolases"/>
    <property type="match status" value="1"/>
</dbReference>
<comment type="caution">
    <text evidence="1">The sequence shown here is derived from an EMBL/GenBank/DDBJ whole genome shotgun (WGS) entry which is preliminary data.</text>
</comment>
<dbReference type="Proteomes" id="UP000440714">
    <property type="component" value="Unassembled WGS sequence"/>
</dbReference>
<reference evidence="1 2" key="1">
    <citation type="submission" date="2019-09" db="EMBL/GenBank/DDBJ databases">
        <authorList>
            <consortium name="PulseNet: The National Subtyping Network for Foodborne Disease Surveillance"/>
            <person name="Tarr C.L."/>
            <person name="Trees E."/>
            <person name="Katz L.S."/>
            <person name="Carleton-Romer H.A."/>
            <person name="Stroika S."/>
            <person name="Kucerova Z."/>
            <person name="Roache K.F."/>
            <person name="Sabol A.L."/>
            <person name="Besser J."/>
            <person name="Gerner-Smidt P."/>
        </authorList>
    </citation>
    <scope>NUCLEOTIDE SEQUENCE [LARGE SCALE GENOMIC DNA]</scope>
    <source>
        <strain evidence="1 2">PNUSAC011760</strain>
    </source>
</reference>
<dbReference type="Pfam" id="PF11144">
    <property type="entry name" value="DUF2920"/>
    <property type="match status" value="1"/>
</dbReference>
<name>A0A698GC07_CAMLA</name>
<sequence length="403" mass="46461">MLVNQTYFIDSCDDVELNIKRKNKLEYRITYDDSKEMKAIVFMIGAYGSNVSILEFDRQYIAQKYNVIVVNVIYWCFGVRPDSQEGGGRYSAELMILEEDLESLRKVASELKIETDGLSVESAGYFVNVLNQHIQELKNKSKVDDDFQVSITSTLIPPHGEYQNYGIMAAIDHINVLKDIIQKYPQFQSLPKIYGGCSYGGYLSLLISKIAPWHVSAILDNSGEALLLLKYIIGRNLNEVEFNIRQKNISVGCFLKTYWNVDPNSSYCFKNENYMIRALLNPTHLNIQAQKNNIINYISYHSSTDLMSPVKDKIQLMQIYQMLGYDVNFHLIKDEDIDGRFIKHSNHGGGISIKALFKKELPKILEKYQGKIFDFKQDEICYPCGNSMFVFKDNYDKFELKII</sequence>
<dbReference type="EMBL" id="AAKYAN010000010">
    <property type="protein sequence ID" value="ECW8954921.1"/>
    <property type="molecule type" value="Genomic_DNA"/>
</dbReference>
<accession>A0A698GC07</accession>
<evidence type="ECO:0000313" key="2">
    <source>
        <dbReference type="Proteomes" id="UP000440714"/>
    </source>
</evidence>
<evidence type="ECO:0000313" key="1">
    <source>
        <dbReference type="EMBL" id="ECW8954921.1"/>
    </source>
</evidence>
<protein>
    <submittedName>
        <fullName evidence="1">DUF2920 family protein</fullName>
    </submittedName>
</protein>
<dbReference type="RefSeq" id="WP_087685482.1">
    <property type="nucleotide sequence ID" value="NZ_CP177183.1"/>
</dbReference>
<proteinExistence type="predicted"/>
<dbReference type="AlphaFoldDB" id="A0A698GC07"/>
<dbReference type="InterPro" id="IPR029058">
    <property type="entry name" value="AB_hydrolase_fold"/>
</dbReference>
<organism evidence="1 2">
    <name type="scientific">Campylobacter lari</name>
    <dbReference type="NCBI Taxonomy" id="201"/>
    <lineage>
        <taxon>Bacteria</taxon>
        <taxon>Pseudomonadati</taxon>
        <taxon>Campylobacterota</taxon>
        <taxon>Epsilonproteobacteria</taxon>
        <taxon>Campylobacterales</taxon>
        <taxon>Campylobacteraceae</taxon>
        <taxon>Campylobacter</taxon>
    </lineage>
</organism>